<accession>A0A0D7CPL9</accession>
<keyword evidence="1" id="KW-0732">Signal</keyword>
<keyword evidence="3" id="KW-1185">Reference proteome</keyword>
<evidence type="ECO:0000313" key="2">
    <source>
        <dbReference type="EMBL" id="KIZ18168.1"/>
    </source>
</evidence>
<gene>
    <name evidence="2" type="ORF">SNA_09130</name>
</gene>
<evidence type="ECO:0000256" key="1">
    <source>
        <dbReference type="SAM" id="SignalP"/>
    </source>
</evidence>
<feature type="chain" id="PRO_5002318203" description="Lipoprotein" evidence="1">
    <location>
        <begin position="21"/>
        <end position="161"/>
    </location>
</feature>
<evidence type="ECO:0000313" key="3">
    <source>
        <dbReference type="Proteomes" id="UP000032458"/>
    </source>
</evidence>
<evidence type="ECO:0008006" key="4">
    <source>
        <dbReference type="Google" id="ProtNLM"/>
    </source>
</evidence>
<name>A0A0D7CPL9_9ACTN</name>
<feature type="signal peptide" evidence="1">
    <location>
        <begin position="1"/>
        <end position="20"/>
    </location>
</feature>
<reference evidence="2 3" key="1">
    <citation type="submission" date="2014-09" db="EMBL/GenBank/DDBJ databases">
        <title>Draft genome sequence of Streptomyces natalensis ATCC 27448, producer of the antifungal pimaricin.</title>
        <authorList>
            <person name="Mendes M.V."/>
            <person name="Beites T."/>
            <person name="Pires S."/>
            <person name="Santos C.L."/>
            <person name="Moradas-Ferreira P."/>
        </authorList>
    </citation>
    <scope>NUCLEOTIDE SEQUENCE [LARGE SCALE GENOMIC DNA]</scope>
    <source>
        <strain evidence="2 3">ATCC 27448</strain>
    </source>
</reference>
<protein>
    <recommendedName>
        <fullName evidence="4">Lipoprotein</fullName>
    </recommendedName>
</protein>
<sequence>MKKKVLLIVALCVAVGLAAAAPLLKKYDDDLPDVVTDHLFHERIKTFATAGEAPKLGDHELLFILPKWVPKDATQITEKVQTTGDARLMRFTLGAAPLKLTGAKSCSGGAFNGVPQLDASWWPEGVGESDGRVDCSYEFQYRVVVRGKQVYAWTNGDRLDS</sequence>
<dbReference type="PATRIC" id="fig|1240678.4.peg.1908"/>
<proteinExistence type="predicted"/>
<comment type="caution">
    <text evidence="2">The sequence shown here is derived from an EMBL/GenBank/DDBJ whole genome shotgun (WGS) entry which is preliminary data.</text>
</comment>
<organism evidence="2 3">
    <name type="scientific">Streptomyces natalensis ATCC 27448</name>
    <dbReference type="NCBI Taxonomy" id="1240678"/>
    <lineage>
        <taxon>Bacteria</taxon>
        <taxon>Bacillati</taxon>
        <taxon>Actinomycetota</taxon>
        <taxon>Actinomycetes</taxon>
        <taxon>Kitasatosporales</taxon>
        <taxon>Streptomycetaceae</taxon>
        <taxon>Streptomyces</taxon>
    </lineage>
</organism>
<dbReference type="EMBL" id="JRKI01000010">
    <property type="protein sequence ID" value="KIZ18168.1"/>
    <property type="molecule type" value="Genomic_DNA"/>
</dbReference>
<dbReference type="Proteomes" id="UP000032458">
    <property type="component" value="Unassembled WGS sequence"/>
</dbReference>
<dbReference type="AlphaFoldDB" id="A0A0D7CPL9"/>
<dbReference type="RefSeq" id="WP_030070021.1">
    <property type="nucleotide sequence ID" value="NZ_JRKI01000010.1"/>
</dbReference>